<evidence type="ECO:0000313" key="3">
    <source>
        <dbReference type="EMBL" id="MBP2114781.1"/>
    </source>
</evidence>
<evidence type="ECO:0000259" key="2">
    <source>
        <dbReference type="Pfam" id="PF07859"/>
    </source>
</evidence>
<keyword evidence="4" id="KW-1185">Reference proteome</keyword>
<accession>A0ABS4NXK5</accession>
<dbReference type="PANTHER" id="PTHR48081:SF8">
    <property type="entry name" value="ALPHA_BETA HYDROLASE FOLD-3 DOMAIN-CONTAINING PROTEIN-RELATED"/>
    <property type="match status" value="1"/>
</dbReference>
<dbReference type="SUPFAM" id="SSF53474">
    <property type="entry name" value="alpha/beta-Hydrolases"/>
    <property type="match status" value="1"/>
</dbReference>
<sequence length="310" mass="33143">MDFIYRVAPDLREGIAGLPPLHLPEDLAAARNMVPPPTETSDCVRITERVLIAGSGPVRVRIYEPAQRSEHKLPALLWTHGGGYILGQPCGDDALCESFVLAANCVVVSPDYRLAPEHPYPAAIEDSYAALVWLADINNGLSIDLARIAVGGASAGGGLAAALALMARDKGGPALCFQLPLYPMLDDRNITPSSYEVTHPAVWNRANNLVAWEMYLGGPAGGADTSPYAAPGRADQLAGLPPAYICVGQLDPFRDETIEYVARLAQAGVEVEFHLYPGGYHGFEHVVPAAEVSRRAREGYIHALARALNS</sequence>
<reference evidence="3 4" key="1">
    <citation type="submission" date="2021-03" db="EMBL/GenBank/DDBJ databases">
        <title>Genomic Encyclopedia of Type Strains, Phase IV (KMG-IV): sequencing the most valuable type-strain genomes for metagenomic binning, comparative biology and taxonomic classification.</title>
        <authorList>
            <person name="Goeker M."/>
        </authorList>
    </citation>
    <scope>NUCLEOTIDE SEQUENCE [LARGE SCALE GENOMIC DNA]</scope>
    <source>
        <strain evidence="3 4">DSM 101953</strain>
    </source>
</reference>
<feature type="domain" description="Alpha/beta hydrolase fold-3" evidence="2">
    <location>
        <begin position="76"/>
        <end position="284"/>
    </location>
</feature>
<protein>
    <submittedName>
        <fullName evidence="3">Acetyl esterase/lipase</fullName>
    </submittedName>
</protein>
<evidence type="ECO:0000313" key="4">
    <source>
        <dbReference type="Proteomes" id="UP000773462"/>
    </source>
</evidence>
<evidence type="ECO:0000256" key="1">
    <source>
        <dbReference type="ARBA" id="ARBA00022801"/>
    </source>
</evidence>
<keyword evidence="1" id="KW-0378">Hydrolase</keyword>
<dbReference type="EMBL" id="JAGGLV010000020">
    <property type="protein sequence ID" value="MBP2114781.1"/>
    <property type="molecule type" value="Genomic_DNA"/>
</dbReference>
<dbReference type="InterPro" id="IPR029058">
    <property type="entry name" value="AB_hydrolase_fold"/>
</dbReference>
<comment type="caution">
    <text evidence="3">The sequence shown here is derived from an EMBL/GenBank/DDBJ whole genome shotgun (WGS) entry which is preliminary data.</text>
</comment>
<name>A0ABS4NXK5_9BACL</name>
<dbReference type="Pfam" id="PF07859">
    <property type="entry name" value="Abhydrolase_3"/>
    <property type="match status" value="1"/>
</dbReference>
<dbReference type="InterPro" id="IPR050300">
    <property type="entry name" value="GDXG_lipolytic_enzyme"/>
</dbReference>
<dbReference type="PANTHER" id="PTHR48081">
    <property type="entry name" value="AB HYDROLASE SUPERFAMILY PROTEIN C4A8.06C"/>
    <property type="match status" value="1"/>
</dbReference>
<dbReference type="RefSeq" id="WP_209877509.1">
    <property type="nucleotide sequence ID" value="NZ_JAGGLV010000020.1"/>
</dbReference>
<dbReference type="Gene3D" id="3.40.50.1820">
    <property type="entry name" value="alpha/beta hydrolase"/>
    <property type="match status" value="1"/>
</dbReference>
<proteinExistence type="predicted"/>
<gene>
    <name evidence="3" type="ORF">J2Z70_004965</name>
</gene>
<dbReference type="InterPro" id="IPR013094">
    <property type="entry name" value="AB_hydrolase_3"/>
</dbReference>
<organism evidence="3 4">
    <name type="scientific">Paenibacillus silagei</name>
    <dbReference type="NCBI Taxonomy" id="1670801"/>
    <lineage>
        <taxon>Bacteria</taxon>
        <taxon>Bacillati</taxon>
        <taxon>Bacillota</taxon>
        <taxon>Bacilli</taxon>
        <taxon>Bacillales</taxon>
        <taxon>Paenibacillaceae</taxon>
        <taxon>Paenibacillus</taxon>
    </lineage>
</organism>
<dbReference type="Proteomes" id="UP000773462">
    <property type="component" value="Unassembled WGS sequence"/>
</dbReference>